<organism evidence="1">
    <name type="scientific">Rhizobium phage LG08</name>
    <dbReference type="NCBI Taxonomy" id="3129229"/>
    <lineage>
        <taxon>Viruses</taxon>
        <taxon>Duplodnaviria</taxon>
        <taxon>Heunggongvirae</taxon>
        <taxon>Uroviricota</taxon>
        <taxon>Caudoviricetes</taxon>
    </lineage>
</organism>
<dbReference type="EMBL" id="PP429226">
    <property type="protein sequence ID" value="XCI77515.1"/>
    <property type="molecule type" value="Genomic_DNA"/>
</dbReference>
<reference evidence="1" key="1">
    <citation type="submission" date="2024-03" db="EMBL/GenBank/DDBJ databases">
        <authorList>
            <person name="Chantapakul B."/>
            <person name="Wang S."/>
        </authorList>
    </citation>
    <scope>NUCLEOTIDE SEQUENCE</scope>
</reference>
<protein>
    <submittedName>
        <fullName evidence="1">Uncharacterized protein</fullName>
    </submittedName>
</protein>
<evidence type="ECO:0000313" key="1">
    <source>
        <dbReference type="EMBL" id="XCI77515.1"/>
    </source>
</evidence>
<name>A0AAU8HYJ9_9CAUD</name>
<gene>
    <name evidence="1" type="ORF">LDCGVIBL_CDS0157</name>
</gene>
<proteinExistence type="predicted"/>
<sequence>MSDALTNLLNGYRREAREIIFEPKSEIEMVIGEVLREEIPFKKGSERTKLGTENSVEEMVKKNYDGADVFDEELVNLLTGAYLVRLAQKIAKAIEDQKSE</sequence>
<accession>A0AAU8HYJ9</accession>